<dbReference type="RefSeq" id="WP_133290589.1">
    <property type="nucleotide sequence ID" value="NZ_SMSJ01000034.1"/>
</dbReference>
<dbReference type="InterPro" id="IPR036849">
    <property type="entry name" value="Enolase-like_C_sf"/>
</dbReference>
<evidence type="ECO:0000256" key="1">
    <source>
        <dbReference type="ARBA" id="ARBA00023239"/>
    </source>
</evidence>
<dbReference type="InterPro" id="IPR013342">
    <property type="entry name" value="Mandelate_racemase_C"/>
</dbReference>
<dbReference type="SMART" id="SM00922">
    <property type="entry name" value="MR_MLE"/>
    <property type="match status" value="1"/>
</dbReference>
<dbReference type="CDD" id="cd03316">
    <property type="entry name" value="MR_like"/>
    <property type="match status" value="1"/>
</dbReference>
<keyword evidence="1" id="KW-0456">Lyase</keyword>
<gene>
    <name evidence="3" type="ORF">E2C06_21060</name>
</gene>
<feature type="domain" description="Mandelate racemase/muconate lactonizing enzyme C-terminal" evidence="2">
    <location>
        <begin position="160"/>
        <end position="271"/>
    </location>
</feature>
<dbReference type="SUPFAM" id="SSF54826">
    <property type="entry name" value="Enolase N-terminal domain-like"/>
    <property type="match status" value="1"/>
</dbReference>
<dbReference type="SUPFAM" id="SSF51604">
    <property type="entry name" value="Enolase C-terminal domain-like"/>
    <property type="match status" value="1"/>
</dbReference>
<dbReference type="InterPro" id="IPR013341">
    <property type="entry name" value="Mandelate_racemase_N_dom"/>
</dbReference>
<evidence type="ECO:0000259" key="2">
    <source>
        <dbReference type="SMART" id="SM00922"/>
    </source>
</evidence>
<accession>A0A4R5QC08</accession>
<dbReference type="AlphaFoldDB" id="A0A4R5QC08"/>
<dbReference type="PANTHER" id="PTHR48080">
    <property type="entry name" value="D-GALACTONATE DEHYDRATASE-RELATED"/>
    <property type="match status" value="1"/>
</dbReference>
<evidence type="ECO:0000313" key="4">
    <source>
        <dbReference type="Proteomes" id="UP000295096"/>
    </source>
</evidence>
<name>A0A4R5QC08_9PROT</name>
<dbReference type="Gene3D" id="3.20.20.120">
    <property type="entry name" value="Enolase-like C-terminal domain"/>
    <property type="match status" value="1"/>
</dbReference>
<dbReference type="SFLD" id="SFLDS00001">
    <property type="entry name" value="Enolase"/>
    <property type="match status" value="1"/>
</dbReference>
<dbReference type="InterPro" id="IPR029017">
    <property type="entry name" value="Enolase-like_N"/>
</dbReference>
<dbReference type="Gene3D" id="3.30.390.10">
    <property type="entry name" value="Enolase-like, N-terminal domain"/>
    <property type="match status" value="1"/>
</dbReference>
<dbReference type="Pfam" id="PF13378">
    <property type="entry name" value="MR_MLE_C"/>
    <property type="match status" value="1"/>
</dbReference>
<dbReference type="SFLD" id="SFLDG00179">
    <property type="entry name" value="mandelate_racemase"/>
    <property type="match status" value="1"/>
</dbReference>
<dbReference type="Proteomes" id="UP000295096">
    <property type="component" value="Unassembled WGS sequence"/>
</dbReference>
<dbReference type="Pfam" id="PF02746">
    <property type="entry name" value="MR_MLE_N"/>
    <property type="match status" value="1"/>
</dbReference>
<sequence length="411" mass="43982">MSKIQCLRTIRIAERPNLIWVEIETDEGLVGLGESFRGAQAVEAVLHETVAPWLVGRDSRRIEAVSRHLMTPYLGFASASAEVRAASAVDLALWDLMGKRHGIPVHEALGGASRSEIRTYNTCAGYAYNSGTAKGLAAGRRDIGAADVAAGPYDDQIAFMRDAGALAESLLAEGYSAMKIWPLDIQAAASGGQMITLPELKAGLEPFRKIRAAVGDRIEVMAELHSLWSSQAAIRICQGLEDLGIFWAEDPIAKMGDFQTLADLRRQTRVPICGSETLGGAVSYRQMLEAGAVDFVMLDLAWCGGLTEGRKIAALAEAFAKPLAPHDCTGPVTLIAGLQLAIHAPTAIFQEVVRATLATWYRDLVTDLPVIKGGMAQAPTAPGLGTNLLPEVRRREDAAIREYGTPLQPGG</sequence>
<dbReference type="EMBL" id="SMSJ01000034">
    <property type="protein sequence ID" value="TDH60640.1"/>
    <property type="molecule type" value="Genomic_DNA"/>
</dbReference>
<evidence type="ECO:0000313" key="3">
    <source>
        <dbReference type="EMBL" id="TDH60640.1"/>
    </source>
</evidence>
<dbReference type="InterPro" id="IPR034593">
    <property type="entry name" value="DgoD-like"/>
</dbReference>
<keyword evidence="4" id="KW-1185">Reference proteome</keyword>
<dbReference type="InterPro" id="IPR029065">
    <property type="entry name" value="Enolase_C-like"/>
</dbReference>
<reference evidence="3 4" key="1">
    <citation type="journal article" date="2016" name="J. Microbiol.">
        <title>Dankookia rubra gen. nov., sp. nov., an alphaproteobacterium isolated from sediment of a shallow stream.</title>
        <authorList>
            <person name="Kim W.H."/>
            <person name="Kim D.H."/>
            <person name="Kang K."/>
            <person name="Ahn T.Y."/>
        </authorList>
    </citation>
    <scope>NUCLEOTIDE SEQUENCE [LARGE SCALE GENOMIC DNA]</scope>
    <source>
        <strain evidence="3 4">JCM30602</strain>
    </source>
</reference>
<dbReference type="PANTHER" id="PTHR48080:SF2">
    <property type="entry name" value="D-GALACTONATE DEHYDRATASE"/>
    <property type="match status" value="1"/>
</dbReference>
<proteinExistence type="predicted"/>
<organism evidence="3 4">
    <name type="scientific">Dankookia rubra</name>
    <dbReference type="NCBI Taxonomy" id="1442381"/>
    <lineage>
        <taxon>Bacteria</taxon>
        <taxon>Pseudomonadati</taxon>
        <taxon>Pseudomonadota</taxon>
        <taxon>Alphaproteobacteria</taxon>
        <taxon>Acetobacterales</taxon>
        <taxon>Roseomonadaceae</taxon>
        <taxon>Dankookia</taxon>
    </lineage>
</organism>
<dbReference type="OrthoDB" id="7511553at2"/>
<protein>
    <submittedName>
        <fullName evidence="3">Mandelate racemase/muconate lactonizing enzyme family protein</fullName>
    </submittedName>
</protein>
<comment type="caution">
    <text evidence="3">The sequence shown here is derived from an EMBL/GenBank/DDBJ whole genome shotgun (WGS) entry which is preliminary data.</text>
</comment>
<dbReference type="GO" id="GO:0016829">
    <property type="term" value="F:lyase activity"/>
    <property type="evidence" value="ECO:0007669"/>
    <property type="project" value="UniProtKB-KW"/>
</dbReference>